<accession>A0A4C1WQK3</accession>
<gene>
    <name evidence="1" type="ORF">EVAR_39340_1</name>
</gene>
<dbReference type="AlphaFoldDB" id="A0A4C1WQK3"/>
<dbReference type="EMBL" id="BGZK01000610">
    <property type="protein sequence ID" value="GBP52802.1"/>
    <property type="molecule type" value="Genomic_DNA"/>
</dbReference>
<proteinExistence type="predicted"/>
<sequence length="84" mass="9774">MSFAKAFGFSIKREDSLFDLHEDVYAKDKTQMWNRDPQIWALSQQSKSGVLSARCQIKRDQLLIGEEKLPLQQTSRLRVTKMLS</sequence>
<organism evidence="1 2">
    <name type="scientific">Eumeta variegata</name>
    <name type="common">Bagworm moth</name>
    <name type="synonym">Eumeta japonica</name>
    <dbReference type="NCBI Taxonomy" id="151549"/>
    <lineage>
        <taxon>Eukaryota</taxon>
        <taxon>Metazoa</taxon>
        <taxon>Ecdysozoa</taxon>
        <taxon>Arthropoda</taxon>
        <taxon>Hexapoda</taxon>
        <taxon>Insecta</taxon>
        <taxon>Pterygota</taxon>
        <taxon>Neoptera</taxon>
        <taxon>Endopterygota</taxon>
        <taxon>Lepidoptera</taxon>
        <taxon>Glossata</taxon>
        <taxon>Ditrysia</taxon>
        <taxon>Tineoidea</taxon>
        <taxon>Psychidae</taxon>
        <taxon>Oiketicinae</taxon>
        <taxon>Eumeta</taxon>
    </lineage>
</organism>
<evidence type="ECO:0000313" key="1">
    <source>
        <dbReference type="EMBL" id="GBP52802.1"/>
    </source>
</evidence>
<keyword evidence="2" id="KW-1185">Reference proteome</keyword>
<name>A0A4C1WQK3_EUMVA</name>
<dbReference type="Proteomes" id="UP000299102">
    <property type="component" value="Unassembled WGS sequence"/>
</dbReference>
<comment type="caution">
    <text evidence="1">The sequence shown here is derived from an EMBL/GenBank/DDBJ whole genome shotgun (WGS) entry which is preliminary data.</text>
</comment>
<reference evidence="1 2" key="1">
    <citation type="journal article" date="2019" name="Commun. Biol.">
        <title>The bagworm genome reveals a unique fibroin gene that provides high tensile strength.</title>
        <authorList>
            <person name="Kono N."/>
            <person name="Nakamura H."/>
            <person name="Ohtoshi R."/>
            <person name="Tomita M."/>
            <person name="Numata K."/>
            <person name="Arakawa K."/>
        </authorList>
    </citation>
    <scope>NUCLEOTIDE SEQUENCE [LARGE SCALE GENOMIC DNA]</scope>
</reference>
<evidence type="ECO:0000313" key="2">
    <source>
        <dbReference type="Proteomes" id="UP000299102"/>
    </source>
</evidence>
<protein>
    <submittedName>
        <fullName evidence="1">Uncharacterized protein</fullName>
    </submittedName>
</protein>